<organism evidence="4 5">
    <name type="scientific">Candidatus Moanibacter tarae</name>
    <dbReference type="NCBI Taxonomy" id="2200854"/>
    <lineage>
        <taxon>Bacteria</taxon>
        <taxon>Pseudomonadati</taxon>
        <taxon>Verrucomicrobiota</taxon>
        <taxon>Opitutia</taxon>
        <taxon>Puniceicoccales</taxon>
        <taxon>Puniceicoccales incertae sedis</taxon>
        <taxon>Candidatus Moanibacter</taxon>
    </lineage>
</organism>
<feature type="domain" description="Mannose-1-phosphate guanyltransferase C-terminal" evidence="3">
    <location>
        <begin position="75"/>
        <end position="166"/>
    </location>
</feature>
<evidence type="ECO:0000256" key="2">
    <source>
        <dbReference type="ARBA" id="ARBA00023315"/>
    </source>
</evidence>
<evidence type="ECO:0000259" key="3">
    <source>
        <dbReference type="Pfam" id="PF25087"/>
    </source>
</evidence>
<keyword evidence="1" id="KW-0808">Transferase</keyword>
<sequence>MKASQLFRLPKSLPFSEFFDSEEAPWEWVSKIERALLEWFGLDRPINRESRIDGVFGSDLVFIHESVKLPSHYEIAGPCYIGEGTEVRPGAYIRGNVIVGRECVLGNSCEYKNCLLMDRVETAHFNYIGDSVLGSNAHLGAGAVLSNLRLNKDEIRVTISGRRVSTGRRKLGALLGEGSQVGCNAVLQPGTILGKGSMVLPAVAFGGSLPENAIAMIGGQIQKAALEGEEQV</sequence>
<reference evidence="4 5" key="1">
    <citation type="submission" date="2018-06" db="EMBL/GenBank/DDBJ databases">
        <title>Draft Genome Sequence of a Novel Marine Bacterium Related to the Verrucomicrobia.</title>
        <authorList>
            <person name="Vosseberg J."/>
            <person name="Martijn J."/>
            <person name="Ettema T.J.G."/>
        </authorList>
    </citation>
    <scope>NUCLEOTIDE SEQUENCE [LARGE SCALE GENOMIC DNA]</scope>
    <source>
        <strain evidence="4">TARA_B100001123</strain>
    </source>
</reference>
<evidence type="ECO:0000313" key="5">
    <source>
        <dbReference type="Proteomes" id="UP000247465"/>
    </source>
</evidence>
<accession>A0A2Z4ADE9</accession>
<dbReference type="EMBL" id="CP029803">
    <property type="protein sequence ID" value="AWT59395.1"/>
    <property type="molecule type" value="Genomic_DNA"/>
</dbReference>
<dbReference type="GO" id="GO:0016779">
    <property type="term" value="F:nucleotidyltransferase activity"/>
    <property type="evidence" value="ECO:0007669"/>
    <property type="project" value="UniProtKB-ARBA"/>
</dbReference>
<dbReference type="SUPFAM" id="SSF51161">
    <property type="entry name" value="Trimeric LpxA-like enzymes"/>
    <property type="match status" value="1"/>
</dbReference>
<name>A0A2Z4ADE9_9BACT</name>
<dbReference type="InterPro" id="IPR056729">
    <property type="entry name" value="GMPPB_C"/>
</dbReference>
<protein>
    <submittedName>
        <fullName evidence="4">Bifunctional protein GlmU</fullName>
    </submittedName>
</protein>
<keyword evidence="2" id="KW-0012">Acyltransferase</keyword>
<dbReference type="PANTHER" id="PTHR43584:SF8">
    <property type="entry name" value="N-ACETYLMURAMATE ALPHA-1-PHOSPHATE URIDYLYLTRANSFERASE"/>
    <property type="match status" value="1"/>
</dbReference>
<dbReference type="Gene3D" id="2.160.10.10">
    <property type="entry name" value="Hexapeptide repeat proteins"/>
    <property type="match status" value="1"/>
</dbReference>
<gene>
    <name evidence="4" type="primary">glmU</name>
    <name evidence="4" type="ORF">DF168_00583</name>
</gene>
<proteinExistence type="predicted"/>
<evidence type="ECO:0000313" key="4">
    <source>
        <dbReference type="EMBL" id="AWT59395.1"/>
    </source>
</evidence>
<dbReference type="InterPro" id="IPR011004">
    <property type="entry name" value="Trimer_LpxA-like_sf"/>
</dbReference>
<dbReference type="KEGG" id="mtar:DF168_00583"/>
<dbReference type="PANTHER" id="PTHR43584">
    <property type="entry name" value="NUCLEOTIDYL TRANSFERASE"/>
    <property type="match status" value="1"/>
</dbReference>
<dbReference type="Proteomes" id="UP000247465">
    <property type="component" value="Chromosome"/>
</dbReference>
<dbReference type="InterPro" id="IPR050065">
    <property type="entry name" value="GlmU-like"/>
</dbReference>
<dbReference type="Pfam" id="PF25087">
    <property type="entry name" value="GMPPB_C"/>
    <property type="match status" value="1"/>
</dbReference>
<evidence type="ECO:0000256" key="1">
    <source>
        <dbReference type="ARBA" id="ARBA00022679"/>
    </source>
</evidence>
<dbReference type="GO" id="GO:0016746">
    <property type="term" value="F:acyltransferase activity"/>
    <property type="evidence" value="ECO:0007669"/>
    <property type="project" value="UniProtKB-KW"/>
</dbReference>
<dbReference type="AlphaFoldDB" id="A0A2Z4ADE9"/>